<protein>
    <submittedName>
        <fullName evidence="1">Uncharacterized protein</fullName>
    </submittedName>
</protein>
<sequence length="78" mass="8620">MAQKATFLLILVIITCLSSVQAANVKKPLCYNYQVPACPFNFEPICGSDGVTYVNECVLCDTIRETGKKILIVKDYPC</sequence>
<evidence type="ECO:0000313" key="1">
    <source>
        <dbReference type="EMBL" id="KAJ7987013.1"/>
    </source>
</evidence>
<proteinExistence type="predicted"/>
<evidence type="ECO:0000313" key="2">
    <source>
        <dbReference type="Proteomes" id="UP001157502"/>
    </source>
</evidence>
<dbReference type="Proteomes" id="UP001157502">
    <property type="component" value="Chromosome 33"/>
</dbReference>
<name>A0ACC2F6Q2_DALPE</name>
<keyword evidence="2" id="KW-1185">Reference proteome</keyword>
<organism evidence="1 2">
    <name type="scientific">Dallia pectoralis</name>
    <name type="common">Alaska blackfish</name>
    <dbReference type="NCBI Taxonomy" id="75939"/>
    <lineage>
        <taxon>Eukaryota</taxon>
        <taxon>Metazoa</taxon>
        <taxon>Chordata</taxon>
        <taxon>Craniata</taxon>
        <taxon>Vertebrata</taxon>
        <taxon>Euteleostomi</taxon>
        <taxon>Actinopterygii</taxon>
        <taxon>Neopterygii</taxon>
        <taxon>Teleostei</taxon>
        <taxon>Protacanthopterygii</taxon>
        <taxon>Esociformes</taxon>
        <taxon>Umbridae</taxon>
        <taxon>Dallia</taxon>
    </lineage>
</organism>
<comment type="caution">
    <text evidence="1">The sequence shown here is derived from an EMBL/GenBank/DDBJ whole genome shotgun (WGS) entry which is preliminary data.</text>
</comment>
<gene>
    <name evidence="1" type="ORF">DPEC_G00334360</name>
</gene>
<reference evidence="1" key="1">
    <citation type="submission" date="2021-05" db="EMBL/GenBank/DDBJ databases">
        <authorList>
            <person name="Pan Q."/>
            <person name="Jouanno E."/>
            <person name="Zahm M."/>
            <person name="Klopp C."/>
            <person name="Cabau C."/>
            <person name="Louis A."/>
            <person name="Berthelot C."/>
            <person name="Parey E."/>
            <person name="Roest Crollius H."/>
            <person name="Montfort J."/>
            <person name="Robinson-Rechavi M."/>
            <person name="Bouchez O."/>
            <person name="Lampietro C."/>
            <person name="Lopez Roques C."/>
            <person name="Donnadieu C."/>
            <person name="Postlethwait J."/>
            <person name="Bobe J."/>
            <person name="Dillon D."/>
            <person name="Chandos A."/>
            <person name="von Hippel F."/>
            <person name="Guiguen Y."/>
        </authorList>
    </citation>
    <scope>NUCLEOTIDE SEQUENCE</scope>
    <source>
        <strain evidence="1">YG-Jan2019</strain>
    </source>
</reference>
<dbReference type="EMBL" id="CM055760">
    <property type="protein sequence ID" value="KAJ7987013.1"/>
    <property type="molecule type" value="Genomic_DNA"/>
</dbReference>
<accession>A0ACC2F6Q2</accession>